<evidence type="ECO:0000313" key="3">
    <source>
        <dbReference type="Proteomes" id="UP001161247"/>
    </source>
</evidence>
<feature type="region of interest" description="Disordered" evidence="1">
    <location>
        <begin position="41"/>
        <end position="64"/>
    </location>
</feature>
<evidence type="ECO:0000256" key="1">
    <source>
        <dbReference type="SAM" id="MobiDB-lite"/>
    </source>
</evidence>
<protein>
    <submittedName>
        <fullName evidence="2">OLC1v1007320C3</fullName>
    </submittedName>
</protein>
<accession>A0AAV1DJ07</accession>
<feature type="region of interest" description="Disordered" evidence="1">
    <location>
        <begin position="1"/>
        <end position="24"/>
    </location>
</feature>
<feature type="compositionally biased region" description="Basic residues" evidence="1">
    <location>
        <begin position="41"/>
        <end position="51"/>
    </location>
</feature>
<organism evidence="2 3">
    <name type="scientific">Oldenlandia corymbosa var. corymbosa</name>
    <dbReference type="NCBI Taxonomy" id="529605"/>
    <lineage>
        <taxon>Eukaryota</taxon>
        <taxon>Viridiplantae</taxon>
        <taxon>Streptophyta</taxon>
        <taxon>Embryophyta</taxon>
        <taxon>Tracheophyta</taxon>
        <taxon>Spermatophyta</taxon>
        <taxon>Magnoliopsida</taxon>
        <taxon>eudicotyledons</taxon>
        <taxon>Gunneridae</taxon>
        <taxon>Pentapetalae</taxon>
        <taxon>asterids</taxon>
        <taxon>lamiids</taxon>
        <taxon>Gentianales</taxon>
        <taxon>Rubiaceae</taxon>
        <taxon>Rubioideae</taxon>
        <taxon>Spermacoceae</taxon>
        <taxon>Hedyotis-Oldenlandia complex</taxon>
        <taxon>Oldenlandia</taxon>
    </lineage>
</organism>
<gene>
    <name evidence="2" type="ORF">OLC1_LOCUS16053</name>
</gene>
<dbReference type="EMBL" id="OX459122">
    <property type="protein sequence ID" value="CAI9107846.1"/>
    <property type="molecule type" value="Genomic_DNA"/>
</dbReference>
<dbReference type="Proteomes" id="UP001161247">
    <property type="component" value="Chromosome 5"/>
</dbReference>
<dbReference type="PANTHER" id="PTHR38936:SF1">
    <property type="entry name" value="DUF641 DOMAIN-CONTAINING PROTEIN"/>
    <property type="match status" value="1"/>
</dbReference>
<dbReference type="AlphaFoldDB" id="A0AAV1DJ07"/>
<name>A0AAV1DJ07_OLDCO</name>
<proteinExistence type="predicted"/>
<sequence>MARTKRKAKIDPQDNVISKPHEETIENVQKSPALIPSRKKVMQTKPLRRSGRLSNLQTRATNKEMPLEEIELDDNEEEDEPFIELISSEPAHAEIGGSESKIIINEKEVPLDEQFNSEPTPTDFERMERKIDFLVQSVKEFQSQGLFSSETSNVEAQYRNLYFKSQKKIEELMKENQELAHSLELAKQKNETINVTMALMKANETIASLASHVTASKTNLVDITATHDAPGSVDVDEKNNAARSFSRRYSRRKM</sequence>
<reference evidence="2" key="1">
    <citation type="submission" date="2023-03" db="EMBL/GenBank/DDBJ databases">
        <authorList>
            <person name="Julca I."/>
        </authorList>
    </citation>
    <scope>NUCLEOTIDE SEQUENCE</scope>
</reference>
<evidence type="ECO:0000313" key="2">
    <source>
        <dbReference type="EMBL" id="CAI9107846.1"/>
    </source>
</evidence>
<dbReference type="PANTHER" id="PTHR38936">
    <property type="entry name" value="TITIN-LIKE ISOFORM X2"/>
    <property type="match status" value="1"/>
</dbReference>
<keyword evidence="3" id="KW-1185">Reference proteome</keyword>